<accession>B8BUV1</accession>
<evidence type="ECO:0000256" key="1">
    <source>
        <dbReference type="SAM" id="MobiDB-lite"/>
    </source>
</evidence>
<dbReference type="EMBL" id="CM000639">
    <property type="protein sequence ID" value="EED94824.1"/>
    <property type="molecule type" value="Genomic_DNA"/>
</dbReference>
<evidence type="ECO:0000313" key="3">
    <source>
        <dbReference type="Proteomes" id="UP000001449"/>
    </source>
</evidence>
<dbReference type="AlphaFoldDB" id="B8BUV1"/>
<feature type="compositionally biased region" description="Polar residues" evidence="1">
    <location>
        <begin position="291"/>
        <end position="306"/>
    </location>
</feature>
<dbReference type="PaxDb" id="35128-Thaps21351"/>
<dbReference type="InParanoid" id="B8BUV1"/>
<dbReference type="HOGENOM" id="CLU_827678_0_0_1"/>
<proteinExistence type="predicted"/>
<protein>
    <submittedName>
        <fullName evidence="2">Uncharacterized protein</fullName>
    </submittedName>
</protein>
<dbReference type="Proteomes" id="UP000001449">
    <property type="component" value="Chromosome 2"/>
</dbReference>
<sequence>MAPLFIFLRSKRCPSADLSSDCENVAVQQFKVCMEEVKAEHPHFAAGAIHQMAVGRFATMNEARSLSHRGDNDGNQKKGEPKFLQDMMQKLRIGMSQNKTGGMMDESETTSTTVSDEHGEPRRLQRSLAPRKSITIEEIAEERSRRSSTEVNEVSGDVSVSSLEKALANIELGVDHLKFSQRFSAISVDLADLKEDAKYEDDHVLDNEQPKVIDVAVDFNNDKVVEHEHKSLSRNGKVQSVSDFLPDELNEVLKSSRFLPKQRSNRSSFSSVNSFFSSCKKRPSFRRRSGDTSQRSVSSRMMHDSTSSLMSAFDDDKAFEGDFSGWRHRSISSSNS</sequence>
<reference evidence="2 3" key="2">
    <citation type="journal article" date="2008" name="Nature">
        <title>The Phaeodactylum genome reveals the evolutionary history of diatom genomes.</title>
        <authorList>
            <person name="Bowler C."/>
            <person name="Allen A.E."/>
            <person name="Badger J.H."/>
            <person name="Grimwood J."/>
            <person name="Jabbari K."/>
            <person name="Kuo A."/>
            <person name="Maheswari U."/>
            <person name="Martens C."/>
            <person name="Maumus F."/>
            <person name="Otillar R.P."/>
            <person name="Rayko E."/>
            <person name="Salamov A."/>
            <person name="Vandepoele K."/>
            <person name="Beszteri B."/>
            <person name="Gruber A."/>
            <person name="Heijde M."/>
            <person name="Katinka M."/>
            <person name="Mock T."/>
            <person name="Valentin K."/>
            <person name="Verret F."/>
            <person name="Berges J.A."/>
            <person name="Brownlee C."/>
            <person name="Cadoret J.P."/>
            <person name="Chiovitti A."/>
            <person name="Choi C.J."/>
            <person name="Coesel S."/>
            <person name="De Martino A."/>
            <person name="Detter J.C."/>
            <person name="Durkin C."/>
            <person name="Falciatore A."/>
            <person name="Fournet J."/>
            <person name="Haruta M."/>
            <person name="Huysman M.J."/>
            <person name="Jenkins B.D."/>
            <person name="Jiroutova K."/>
            <person name="Jorgensen R.E."/>
            <person name="Joubert Y."/>
            <person name="Kaplan A."/>
            <person name="Kroger N."/>
            <person name="Kroth P.G."/>
            <person name="La Roche J."/>
            <person name="Lindquist E."/>
            <person name="Lommer M."/>
            <person name="Martin-Jezequel V."/>
            <person name="Lopez P.J."/>
            <person name="Lucas S."/>
            <person name="Mangogna M."/>
            <person name="McGinnis K."/>
            <person name="Medlin L.K."/>
            <person name="Montsant A."/>
            <person name="Oudot-Le Secq M.P."/>
            <person name="Napoli C."/>
            <person name="Obornik M."/>
            <person name="Parker M.S."/>
            <person name="Petit J.L."/>
            <person name="Porcel B.M."/>
            <person name="Poulsen N."/>
            <person name="Robison M."/>
            <person name="Rychlewski L."/>
            <person name="Rynearson T.A."/>
            <person name="Schmutz J."/>
            <person name="Shapiro H."/>
            <person name="Siaut M."/>
            <person name="Stanley M."/>
            <person name="Sussman M.R."/>
            <person name="Taylor A.R."/>
            <person name="Vardi A."/>
            <person name="von Dassow P."/>
            <person name="Vyverman W."/>
            <person name="Willis A."/>
            <person name="Wyrwicz L.S."/>
            <person name="Rokhsar D.S."/>
            <person name="Weissenbach J."/>
            <person name="Armbrust E.V."/>
            <person name="Green B.R."/>
            <person name="Van de Peer Y."/>
            <person name="Grigoriev I.V."/>
        </authorList>
    </citation>
    <scope>NUCLEOTIDE SEQUENCE [LARGE SCALE GENOMIC DNA]</scope>
    <source>
        <strain evidence="2 3">CCMP1335</strain>
    </source>
</reference>
<reference evidence="2 3" key="1">
    <citation type="journal article" date="2004" name="Science">
        <title>The genome of the diatom Thalassiosira pseudonana: ecology, evolution, and metabolism.</title>
        <authorList>
            <person name="Armbrust E.V."/>
            <person name="Berges J.A."/>
            <person name="Bowler C."/>
            <person name="Green B.R."/>
            <person name="Martinez D."/>
            <person name="Putnam N.H."/>
            <person name="Zhou S."/>
            <person name="Allen A.E."/>
            <person name="Apt K.E."/>
            <person name="Bechner M."/>
            <person name="Brzezinski M.A."/>
            <person name="Chaal B.K."/>
            <person name="Chiovitti A."/>
            <person name="Davis A.K."/>
            <person name="Demarest M.S."/>
            <person name="Detter J.C."/>
            <person name="Glavina T."/>
            <person name="Goodstein D."/>
            <person name="Hadi M.Z."/>
            <person name="Hellsten U."/>
            <person name="Hildebrand M."/>
            <person name="Jenkins B.D."/>
            <person name="Jurka J."/>
            <person name="Kapitonov V.V."/>
            <person name="Kroger N."/>
            <person name="Lau W.W."/>
            <person name="Lane T.W."/>
            <person name="Larimer F.W."/>
            <person name="Lippmeier J.C."/>
            <person name="Lucas S."/>
            <person name="Medina M."/>
            <person name="Montsant A."/>
            <person name="Obornik M."/>
            <person name="Parker M.S."/>
            <person name="Palenik B."/>
            <person name="Pazour G.J."/>
            <person name="Richardson P.M."/>
            <person name="Rynearson T.A."/>
            <person name="Saito M.A."/>
            <person name="Schwartz D.C."/>
            <person name="Thamatrakoln K."/>
            <person name="Valentin K."/>
            <person name="Vardi A."/>
            <person name="Wilkerson F.P."/>
            <person name="Rokhsar D.S."/>
        </authorList>
    </citation>
    <scope>NUCLEOTIDE SEQUENCE [LARGE SCALE GENOMIC DNA]</scope>
    <source>
        <strain evidence="2 3">CCMP1335</strain>
    </source>
</reference>
<organism evidence="2 3">
    <name type="scientific">Thalassiosira pseudonana</name>
    <name type="common">Marine diatom</name>
    <name type="synonym">Cyclotella nana</name>
    <dbReference type="NCBI Taxonomy" id="35128"/>
    <lineage>
        <taxon>Eukaryota</taxon>
        <taxon>Sar</taxon>
        <taxon>Stramenopiles</taxon>
        <taxon>Ochrophyta</taxon>
        <taxon>Bacillariophyta</taxon>
        <taxon>Coscinodiscophyceae</taxon>
        <taxon>Thalassiosirophycidae</taxon>
        <taxon>Thalassiosirales</taxon>
        <taxon>Thalassiosiraceae</taxon>
        <taxon>Thalassiosira</taxon>
    </lineage>
</organism>
<dbReference type="KEGG" id="tps:THAPSDRAFT_21351"/>
<name>B8BUV1_THAPS</name>
<keyword evidence="3" id="KW-1185">Reference proteome</keyword>
<dbReference type="RefSeq" id="XP_002287381.1">
    <property type="nucleotide sequence ID" value="XM_002287345.1"/>
</dbReference>
<dbReference type="GeneID" id="7443041"/>
<feature type="region of interest" description="Disordered" evidence="1">
    <location>
        <begin position="282"/>
        <end position="306"/>
    </location>
</feature>
<evidence type="ECO:0000313" key="2">
    <source>
        <dbReference type="EMBL" id="EED94824.1"/>
    </source>
</evidence>
<feature type="region of interest" description="Disordered" evidence="1">
    <location>
        <begin position="98"/>
        <end position="133"/>
    </location>
</feature>
<gene>
    <name evidence="2" type="ORF">THAPSDRAFT_21351</name>
</gene>